<keyword evidence="4" id="KW-1185">Reference proteome</keyword>
<feature type="domain" description="Amidase" evidence="2">
    <location>
        <begin position="360"/>
        <end position="457"/>
    </location>
</feature>
<protein>
    <submittedName>
        <fullName evidence="3">Amidase</fullName>
    </submittedName>
</protein>
<gene>
    <name evidence="3" type="ORF">Athai_42720</name>
</gene>
<accession>A0A7R7HYY5</accession>
<evidence type="ECO:0000256" key="1">
    <source>
        <dbReference type="ARBA" id="ARBA00009199"/>
    </source>
</evidence>
<feature type="domain" description="Amidase" evidence="2">
    <location>
        <begin position="44"/>
        <end position="329"/>
    </location>
</feature>
<dbReference type="InterPro" id="IPR023631">
    <property type="entry name" value="Amidase_dom"/>
</dbReference>
<dbReference type="AlphaFoldDB" id="A0A7R7HYY5"/>
<dbReference type="InterPro" id="IPR000120">
    <property type="entry name" value="Amidase"/>
</dbReference>
<dbReference type="KEGG" id="atl:Athai_42720"/>
<dbReference type="EMBL" id="AP023355">
    <property type="protein sequence ID" value="BCJ36769.1"/>
    <property type="molecule type" value="Genomic_DNA"/>
</dbReference>
<dbReference type="PANTHER" id="PTHR11895">
    <property type="entry name" value="TRANSAMIDASE"/>
    <property type="match status" value="1"/>
</dbReference>
<dbReference type="PANTHER" id="PTHR11895:SF7">
    <property type="entry name" value="GLUTAMYL-TRNA(GLN) AMIDOTRANSFERASE SUBUNIT A, MITOCHONDRIAL"/>
    <property type="match status" value="1"/>
</dbReference>
<organism evidence="3 4">
    <name type="scientific">Actinocatenispora thailandica</name>
    <dbReference type="NCBI Taxonomy" id="227318"/>
    <lineage>
        <taxon>Bacteria</taxon>
        <taxon>Bacillati</taxon>
        <taxon>Actinomycetota</taxon>
        <taxon>Actinomycetes</taxon>
        <taxon>Micromonosporales</taxon>
        <taxon>Micromonosporaceae</taxon>
        <taxon>Actinocatenispora</taxon>
    </lineage>
</organism>
<dbReference type="PROSITE" id="PS00571">
    <property type="entry name" value="AMIDASES"/>
    <property type="match status" value="1"/>
</dbReference>
<reference evidence="3 4" key="1">
    <citation type="submission" date="2020-08" db="EMBL/GenBank/DDBJ databases">
        <title>Whole genome shotgun sequence of Actinocatenispora thailandica NBRC 105041.</title>
        <authorList>
            <person name="Komaki H."/>
            <person name="Tamura T."/>
        </authorList>
    </citation>
    <scope>NUCLEOTIDE SEQUENCE [LARGE SCALE GENOMIC DNA]</scope>
    <source>
        <strain evidence="3 4">NBRC 105041</strain>
    </source>
</reference>
<sequence length="497" mass="50481">MHTAPGPDAPAERRDYGGRVTQPHELTALEQAAAIRSGELSPVELVEHYLARIEAFDTRIGAFVTVTDQAARDAAKRAEVAVTMAEPLPALHGVPTAIKDLAATAGVPTSYGCVALAQHLPDADAPVVTALRAAGTISLGKTATSEFGSTLYTEAAGFVPTANPWRRGASPGGSSGGAAAAVAAGLVPVAHGSDGGGSLRVPAALCGLVGYKPSRGLVPGSGGFGLASQGPIARTVPDAAALLDAMAVPAAGEPYLPPSPPDGGYRAAALRPTGPLRVAAYLDPPLFDTAVHPDCVAAYRRAAELLTGLGHHVVEVPGPYDPALLADFRVVACLLGRADAVGKMARWMAAEAARHSAADLLAAHGRLLAAVRAAAARLAGYDLVLTPTLARPGVGIGHFTEMSPAEDFDAQTALSPYCSVHNLSGAPAVSVPVGADRHGLPVGVQLSAPLGDDARLLAAASALHDAAGWKDRHPPIWTKLPSATVNLGPRSLVTEPR</sequence>
<dbReference type="InterPro" id="IPR020556">
    <property type="entry name" value="Amidase_CS"/>
</dbReference>
<evidence type="ECO:0000313" key="4">
    <source>
        <dbReference type="Proteomes" id="UP000611640"/>
    </source>
</evidence>
<dbReference type="GO" id="GO:0003824">
    <property type="term" value="F:catalytic activity"/>
    <property type="evidence" value="ECO:0007669"/>
    <property type="project" value="InterPro"/>
</dbReference>
<comment type="similarity">
    <text evidence="1">Belongs to the amidase family.</text>
</comment>
<name>A0A7R7HYY5_9ACTN</name>
<evidence type="ECO:0000313" key="3">
    <source>
        <dbReference type="EMBL" id="BCJ36769.1"/>
    </source>
</evidence>
<dbReference type="Gene3D" id="3.90.1300.10">
    <property type="entry name" value="Amidase signature (AS) domain"/>
    <property type="match status" value="1"/>
</dbReference>
<proteinExistence type="inferred from homology"/>
<dbReference type="Proteomes" id="UP000611640">
    <property type="component" value="Chromosome"/>
</dbReference>
<dbReference type="InterPro" id="IPR036928">
    <property type="entry name" value="AS_sf"/>
</dbReference>
<dbReference type="Pfam" id="PF01425">
    <property type="entry name" value="Amidase"/>
    <property type="match status" value="2"/>
</dbReference>
<evidence type="ECO:0000259" key="2">
    <source>
        <dbReference type="Pfam" id="PF01425"/>
    </source>
</evidence>
<dbReference type="SUPFAM" id="SSF75304">
    <property type="entry name" value="Amidase signature (AS) enzymes"/>
    <property type="match status" value="1"/>
</dbReference>